<evidence type="ECO:0000313" key="2">
    <source>
        <dbReference type="Proteomes" id="UP001560573"/>
    </source>
</evidence>
<accession>A0ABV3ZC17</accession>
<proteinExistence type="predicted"/>
<evidence type="ECO:0008006" key="3">
    <source>
        <dbReference type="Google" id="ProtNLM"/>
    </source>
</evidence>
<keyword evidence="2" id="KW-1185">Reference proteome</keyword>
<name>A0ABV3ZC17_9BACT</name>
<protein>
    <recommendedName>
        <fullName evidence="3">Lipoprotein</fullName>
    </recommendedName>
</protein>
<evidence type="ECO:0000313" key="1">
    <source>
        <dbReference type="EMBL" id="MEX6687417.1"/>
    </source>
</evidence>
<dbReference type="InterPro" id="IPR018247">
    <property type="entry name" value="EF_Hand_1_Ca_BS"/>
</dbReference>
<organism evidence="1 2">
    <name type="scientific">Danxiaibacter flavus</name>
    <dbReference type="NCBI Taxonomy" id="3049108"/>
    <lineage>
        <taxon>Bacteria</taxon>
        <taxon>Pseudomonadati</taxon>
        <taxon>Bacteroidota</taxon>
        <taxon>Chitinophagia</taxon>
        <taxon>Chitinophagales</taxon>
        <taxon>Chitinophagaceae</taxon>
        <taxon>Danxiaibacter</taxon>
    </lineage>
</organism>
<comment type="caution">
    <text evidence="1">The sequence shown here is derived from an EMBL/GenBank/DDBJ whole genome shotgun (WGS) entry which is preliminary data.</text>
</comment>
<dbReference type="Proteomes" id="UP001560573">
    <property type="component" value="Unassembled WGS sequence"/>
</dbReference>
<sequence length="257" mass="29319">MNRVWVFLLFLCLSCKNSSHQIGRGDRSDTLFFKPAGQSSIPKSATIDTSFNKLFGQNYITALKDSDHYSTMIDSADFDKDGVLENIEVGFDTANFKTKIVVYKKLSGKIEVLDSSTAMESDGRGPKVSITGDTLVVTHSFHHGQNRFKFLYNKPVSKFQMVEAVSWDMEPSNSTPGHRFYFMKDFKPQSSKLNLKAQLFFEDSDDAEYTKYKTVPAKCGDTYLNNLDDSLMFMYDVFKIGEKYRQTMLSIKCLHNH</sequence>
<reference evidence="1 2" key="1">
    <citation type="submission" date="2023-07" db="EMBL/GenBank/DDBJ databases">
        <authorList>
            <person name="Lian W.-H."/>
        </authorList>
    </citation>
    <scope>NUCLEOTIDE SEQUENCE [LARGE SCALE GENOMIC DNA]</scope>
    <source>
        <strain evidence="1 2">SYSU DXS3180</strain>
    </source>
</reference>
<dbReference type="EMBL" id="JAULBC010000002">
    <property type="protein sequence ID" value="MEX6687417.1"/>
    <property type="molecule type" value="Genomic_DNA"/>
</dbReference>
<gene>
    <name evidence="1" type="ORF">QTN47_07950</name>
</gene>
<dbReference type="RefSeq" id="WP_369328822.1">
    <property type="nucleotide sequence ID" value="NZ_JAULBC010000002.1"/>
</dbReference>
<dbReference type="PROSITE" id="PS00018">
    <property type="entry name" value="EF_HAND_1"/>
    <property type="match status" value="1"/>
</dbReference>